<protein>
    <submittedName>
        <fullName evidence="1">Uncharacterized protein</fullName>
    </submittedName>
</protein>
<keyword evidence="2" id="KW-1185">Reference proteome</keyword>
<evidence type="ECO:0000313" key="2">
    <source>
        <dbReference type="Proteomes" id="UP000671960"/>
    </source>
</evidence>
<sequence>MSILRPYLPLFSEEPQFPALTTPAAATSHPRLMGFSQRIAIGSSVKQFRGQG</sequence>
<dbReference type="RefSeq" id="WP_208229307.1">
    <property type="nucleotide sequence ID" value="NZ_CP050854.1"/>
</dbReference>
<dbReference type="EMBL" id="CP050854">
    <property type="protein sequence ID" value="QTF06635.1"/>
    <property type="molecule type" value="Genomic_DNA"/>
</dbReference>
<name>A0ABX7UR27_9GAMM</name>
<dbReference type="Proteomes" id="UP000671960">
    <property type="component" value="Chromosome"/>
</dbReference>
<evidence type="ECO:0000313" key="1">
    <source>
        <dbReference type="EMBL" id="QTF06635.1"/>
    </source>
</evidence>
<gene>
    <name evidence="1" type="ORF">HC231_00820</name>
</gene>
<proteinExistence type="predicted"/>
<reference evidence="1 2" key="1">
    <citation type="submission" date="2020-03" db="EMBL/GenBank/DDBJ databases">
        <authorList>
            <person name="Bakhshi Ganjeh M."/>
        </authorList>
    </citation>
    <scope>NUCLEOTIDE SEQUENCE [LARGE SCALE GENOMIC DNA]</scope>
    <source>
        <strain evidence="2">Iran 50</strain>
    </source>
</reference>
<accession>A0ABX7UR27</accession>
<organism evidence="1 2">
    <name type="scientific">Brenneria izadpanahii</name>
    <dbReference type="NCBI Taxonomy" id="2722756"/>
    <lineage>
        <taxon>Bacteria</taxon>
        <taxon>Pseudomonadati</taxon>
        <taxon>Pseudomonadota</taxon>
        <taxon>Gammaproteobacteria</taxon>
        <taxon>Enterobacterales</taxon>
        <taxon>Pectobacteriaceae</taxon>
        <taxon>Brenneria</taxon>
    </lineage>
</organism>